<gene>
    <name evidence="4" type="ORF">M409DRAFT_67218</name>
</gene>
<evidence type="ECO:0000256" key="1">
    <source>
        <dbReference type="ARBA" id="ARBA00006484"/>
    </source>
</evidence>
<evidence type="ECO:0000256" key="2">
    <source>
        <dbReference type="ARBA" id="ARBA00022857"/>
    </source>
</evidence>
<evidence type="ECO:0000256" key="3">
    <source>
        <dbReference type="ARBA" id="ARBA00023002"/>
    </source>
</evidence>
<dbReference type="RefSeq" id="XP_033666249.1">
    <property type="nucleotide sequence ID" value="XM_033817308.1"/>
</dbReference>
<dbReference type="PANTHER" id="PTHR24320:SF236">
    <property type="entry name" value="SHORT-CHAIN DEHYDROGENASE-RELATED"/>
    <property type="match status" value="1"/>
</dbReference>
<evidence type="ECO:0000313" key="5">
    <source>
        <dbReference type="Proteomes" id="UP000799537"/>
    </source>
</evidence>
<sequence length="322" mass="34241">MGNTYSLFFPPPPPLTEDNLPSQSGKVFLVTGGTSGVGYELCKLLYHAGGKVYLSGRTKPSAEAAIERIKASSPSNPSTGELLPFAISLDNLSAIKPAVEDFLAHEPRLDVLFNNAGVSNPPKDSKTAQGHELQMGTNCLGPYLLTQLLLPLLHATAATSPPASVRVVWTSSITVDLGPSPPAHISGMTTPSTNQQTNYAISKYGNWFLAHGLSEQDSSILSVSQNPGNLKTQLTRHMPSIVPLLVGPLLYQPKYGAYTELWCGVSGELGTGDGGAYVLPWGRVHPKPPGRMLEALRGEGEGGTGVAASFVEWCEGETRDYR</sequence>
<dbReference type="SUPFAM" id="SSF51735">
    <property type="entry name" value="NAD(P)-binding Rossmann-fold domains"/>
    <property type="match status" value="1"/>
</dbReference>
<dbReference type="Gene3D" id="3.40.50.720">
    <property type="entry name" value="NAD(P)-binding Rossmann-like Domain"/>
    <property type="match status" value="1"/>
</dbReference>
<dbReference type="GO" id="GO:0016491">
    <property type="term" value="F:oxidoreductase activity"/>
    <property type="evidence" value="ECO:0007669"/>
    <property type="project" value="UniProtKB-KW"/>
</dbReference>
<evidence type="ECO:0008006" key="6">
    <source>
        <dbReference type="Google" id="ProtNLM"/>
    </source>
</evidence>
<dbReference type="PANTHER" id="PTHR24320">
    <property type="entry name" value="RETINOL DEHYDROGENASE"/>
    <property type="match status" value="1"/>
</dbReference>
<evidence type="ECO:0000313" key="4">
    <source>
        <dbReference type="EMBL" id="KAF2165360.1"/>
    </source>
</evidence>
<keyword evidence="3" id="KW-0560">Oxidoreductase</keyword>
<dbReference type="OrthoDB" id="191139at2759"/>
<protein>
    <recommendedName>
        <fullName evidence="6">Ketoreductase (KR) domain-containing protein</fullName>
    </recommendedName>
</protein>
<comment type="similarity">
    <text evidence="1">Belongs to the short-chain dehydrogenases/reductases (SDR) family.</text>
</comment>
<dbReference type="GeneID" id="54570580"/>
<dbReference type="InterPro" id="IPR002347">
    <property type="entry name" value="SDR_fam"/>
</dbReference>
<organism evidence="4 5">
    <name type="scientific">Zasmidium cellare ATCC 36951</name>
    <dbReference type="NCBI Taxonomy" id="1080233"/>
    <lineage>
        <taxon>Eukaryota</taxon>
        <taxon>Fungi</taxon>
        <taxon>Dikarya</taxon>
        <taxon>Ascomycota</taxon>
        <taxon>Pezizomycotina</taxon>
        <taxon>Dothideomycetes</taxon>
        <taxon>Dothideomycetidae</taxon>
        <taxon>Mycosphaerellales</taxon>
        <taxon>Mycosphaerellaceae</taxon>
        <taxon>Zasmidium</taxon>
    </lineage>
</organism>
<accession>A0A6A6CGQ0</accession>
<dbReference type="EMBL" id="ML993600">
    <property type="protein sequence ID" value="KAF2165360.1"/>
    <property type="molecule type" value="Genomic_DNA"/>
</dbReference>
<dbReference type="Proteomes" id="UP000799537">
    <property type="component" value="Unassembled WGS sequence"/>
</dbReference>
<name>A0A6A6CGQ0_ZASCE</name>
<proteinExistence type="inferred from homology"/>
<keyword evidence="2" id="KW-0521">NADP</keyword>
<keyword evidence="5" id="KW-1185">Reference proteome</keyword>
<reference evidence="4" key="1">
    <citation type="journal article" date="2020" name="Stud. Mycol.">
        <title>101 Dothideomycetes genomes: a test case for predicting lifestyles and emergence of pathogens.</title>
        <authorList>
            <person name="Haridas S."/>
            <person name="Albert R."/>
            <person name="Binder M."/>
            <person name="Bloem J."/>
            <person name="Labutti K."/>
            <person name="Salamov A."/>
            <person name="Andreopoulos B."/>
            <person name="Baker S."/>
            <person name="Barry K."/>
            <person name="Bills G."/>
            <person name="Bluhm B."/>
            <person name="Cannon C."/>
            <person name="Castanera R."/>
            <person name="Culley D."/>
            <person name="Daum C."/>
            <person name="Ezra D."/>
            <person name="Gonzalez J."/>
            <person name="Henrissat B."/>
            <person name="Kuo A."/>
            <person name="Liang C."/>
            <person name="Lipzen A."/>
            <person name="Lutzoni F."/>
            <person name="Magnuson J."/>
            <person name="Mondo S."/>
            <person name="Nolan M."/>
            <person name="Ohm R."/>
            <person name="Pangilinan J."/>
            <person name="Park H.-J."/>
            <person name="Ramirez L."/>
            <person name="Alfaro M."/>
            <person name="Sun H."/>
            <person name="Tritt A."/>
            <person name="Yoshinaga Y."/>
            <person name="Zwiers L.-H."/>
            <person name="Turgeon B."/>
            <person name="Goodwin S."/>
            <person name="Spatafora J."/>
            <person name="Crous P."/>
            <person name="Grigoriev I."/>
        </authorList>
    </citation>
    <scope>NUCLEOTIDE SEQUENCE</scope>
    <source>
        <strain evidence="4">ATCC 36951</strain>
    </source>
</reference>
<dbReference type="PRINTS" id="PR00081">
    <property type="entry name" value="GDHRDH"/>
</dbReference>
<dbReference type="InterPro" id="IPR036291">
    <property type="entry name" value="NAD(P)-bd_dom_sf"/>
</dbReference>
<dbReference type="Pfam" id="PF00106">
    <property type="entry name" value="adh_short"/>
    <property type="match status" value="1"/>
</dbReference>
<dbReference type="AlphaFoldDB" id="A0A6A6CGQ0"/>